<organism evidence="10 11">
    <name type="scientific">marine gamma proteobacterium HTCC2143</name>
    <dbReference type="NCBI Taxonomy" id="247633"/>
    <lineage>
        <taxon>Bacteria</taxon>
        <taxon>Pseudomonadati</taxon>
        <taxon>Pseudomonadota</taxon>
        <taxon>Gammaproteobacteria</taxon>
        <taxon>Cellvibrionales</taxon>
        <taxon>Spongiibacteraceae</taxon>
        <taxon>BD1-7 clade</taxon>
    </lineage>
</organism>
<dbReference type="PROSITE" id="PS52029">
    <property type="entry name" value="LD_TPASE"/>
    <property type="match status" value="1"/>
</dbReference>
<feature type="signal peptide" evidence="8">
    <location>
        <begin position="1"/>
        <end position="19"/>
    </location>
</feature>
<dbReference type="EMBL" id="AAVT01000008">
    <property type="protein sequence ID" value="EAW30333.1"/>
    <property type="molecule type" value="Genomic_DNA"/>
</dbReference>
<sequence>MIKQLLVIMLLPFCSPALAQYPELADRVLVAKAEKKLYLIKDGVPFLEFPIALSPKPRGHKREQGDERTPEGRYILDFKNQDSDFYKSIRISYPNQQDLHRAELNGVDPGGAIMIHGMPNESSLPASLIQQFNWTDGCIAVTNGAMDEIWAAVETGTPIEIQP</sequence>
<evidence type="ECO:0000256" key="4">
    <source>
        <dbReference type="ARBA" id="ARBA00022960"/>
    </source>
</evidence>
<dbReference type="PANTHER" id="PTHR36699">
    <property type="entry name" value="LD-TRANSPEPTIDASE"/>
    <property type="match status" value="1"/>
</dbReference>
<dbReference type="GO" id="GO:0009252">
    <property type="term" value="P:peptidoglycan biosynthetic process"/>
    <property type="evidence" value="ECO:0007669"/>
    <property type="project" value="UniProtKB-UniPathway"/>
</dbReference>
<keyword evidence="8" id="KW-0732">Signal</keyword>
<dbReference type="Gene3D" id="2.40.440.10">
    <property type="entry name" value="L,D-transpeptidase catalytic domain-like"/>
    <property type="match status" value="1"/>
</dbReference>
<dbReference type="Pfam" id="PF03734">
    <property type="entry name" value="YkuD"/>
    <property type="match status" value="1"/>
</dbReference>
<evidence type="ECO:0000256" key="7">
    <source>
        <dbReference type="PROSITE-ProRule" id="PRU01373"/>
    </source>
</evidence>
<comment type="caution">
    <text evidence="10">The sequence shown here is derived from an EMBL/GenBank/DDBJ whole genome shotgun (WGS) entry which is preliminary data.</text>
</comment>
<dbReference type="GO" id="GO:0008360">
    <property type="term" value="P:regulation of cell shape"/>
    <property type="evidence" value="ECO:0007669"/>
    <property type="project" value="UniProtKB-UniRule"/>
</dbReference>
<evidence type="ECO:0000256" key="1">
    <source>
        <dbReference type="ARBA" id="ARBA00004752"/>
    </source>
</evidence>
<dbReference type="InterPro" id="IPR038063">
    <property type="entry name" value="Transpep_catalytic_dom"/>
</dbReference>
<dbReference type="OrthoDB" id="9809748at2"/>
<feature type="active site" description="Proton donor/acceptor" evidence="7">
    <location>
        <position position="116"/>
    </location>
</feature>
<dbReference type="eggNOG" id="COG3034">
    <property type="taxonomic scope" value="Bacteria"/>
</dbReference>
<dbReference type="SUPFAM" id="SSF141523">
    <property type="entry name" value="L,D-transpeptidase catalytic domain-like"/>
    <property type="match status" value="1"/>
</dbReference>
<keyword evidence="5 7" id="KW-0573">Peptidoglycan synthesis</keyword>
<name>A0YFB9_9GAMM</name>
<dbReference type="PANTHER" id="PTHR36699:SF1">
    <property type="entry name" value="L,D-TRANSPEPTIDASE YAFK-RELATED"/>
    <property type="match status" value="1"/>
</dbReference>
<dbReference type="UniPathway" id="UPA00219"/>
<dbReference type="CDD" id="cd16913">
    <property type="entry name" value="YkuD_like"/>
    <property type="match status" value="1"/>
</dbReference>
<evidence type="ECO:0000256" key="5">
    <source>
        <dbReference type="ARBA" id="ARBA00022984"/>
    </source>
</evidence>
<evidence type="ECO:0000256" key="6">
    <source>
        <dbReference type="ARBA" id="ARBA00023316"/>
    </source>
</evidence>
<evidence type="ECO:0000313" key="11">
    <source>
        <dbReference type="Proteomes" id="UP000004931"/>
    </source>
</evidence>
<evidence type="ECO:0000256" key="3">
    <source>
        <dbReference type="ARBA" id="ARBA00022679"/>
    </source>
</evidence>
<evidence type="ECO:0000313" key="10">
    <source>
        <dbReference type="EMBL" id="EAW30333.1"/>
    </source>
</evidence>
<evidence type="ECO:0000259" key="9">
    <source>
        <dbReference type="PROSITE" id="PS52029"/>
    </source>
</evidence>
<accession>A0YFB9</accession>
<dbReference type="MEROPS" id="C82.A01"/>
<comment type="pathway">
    <text evidence="1 7">Cell wall biogenesis; peptidoglycan biosynthesis.</text>
</comment>
<keyword evidence="11" id="KW-1185">Reference proteome</keyword>
<dbReference type="Proteomes" id="UP000004931">
    <property type="component" value="Unassembled WGS sequence"/>
</dbReference>
<reference evidence="10 11" key="1">
    <citation type="journal article" date="2010" name="J. Bacteriol.">
        <title>Genome sequence of the oligotrophic marine Gammaproteobacterium HTCC2143, isolated from the Oregon Coast.</title>
        <authorList>
            <person name="Oh H.M."/>
            <person name="Kang I."/>
            <person name="Ferriera S."/>
            <person name="Giovannoni S.J."/>
            <person name="Cho J.C."/>
        </authorList>
    </citation>
    <scope>NUCLEOTIDE SEQUENCE [LARGE SCALE GENOMIC DNA]</scope>
    <source>
        <strain evidence="10 11">HTCC2143</strain>
    </source>
</reference>
<protein>
    <recommendedName>
        <fullName evidence="9">L,D-TPase catalytic domain-containing protein</fullName>
    </recommendedName>
</protein>
<proteinExistence type="inferred from homology"/>
<dbReference type="STRING" id="247633.GP2143_09015"/>
<keyword evidence="6 7" id="KW-0961">Cell wall biogenesis/degradation</keyword>
<dbReference type="AlphaFoldDB" id="A0YFB9"/>
<dbReference type="GO" id="GO:0016740">
    <property type="term" value="F:transferase activity"/>
    <property type="evidence" value="ECO:0007669"/>
    <property type="project" value="UniProtKB-KW"/>
</dbReference>
<feature type="active site" description="Nucleophile" evidence="7">
    <location>
        <position position="138"/>
    </location>
</feature>
<comment type="similarity">
    <text evidence="2">Belongs to the YkuD family.</text>
</comment>
<dbReference type="GO" id="GO:0004180">
    <property type="term" value="F:carboxypeptidase activity"/>
    <property type="evidence" value="ECO:0007669"/>
    <property type="project" value="UniProtKB-ARBA"/>
</dbReference>
<evidence type="ECO:0000256" key="8">
    <source>
        <dbReference type="SAM" id="SignalP"/>
    </source>
</evidence>
<feature type="domain" description="L,D-TPase catalytic" evidence="9">
    <location>
        <begin position="26"/>
        <end position="162"/>
    </location>
</feature>
<gene>
    <name evidence="10" type="ORF">GP2143_09015</name>
</gene>
<dbReference type="GO" id="GO:0071555">
    <property type="term" value="P:cell wall organization"/>
    <property type="evidence" value="ECO:0007669"/>
    <property type="project" value="UniProtKB-UniRule"/>
</dbReference>
<keyword evidence="4 7" id="KW-0133">Cell shape</keyword>
<evidence type="ECO:0000256" key="2">
    <source>
        <dbReference type="ARBA" id="ARBA00005992"/>
    </source>
</evidence>
<feature type="chain" id="PRO_5002631123" description="L,D-TPase catalytic domain-containing protein" evidence="8">
    <location>
        <begin position="20"/>
        <end position="163"/>
    </location>
</feature>
<keyword evidence="3" id="KW-0808">Transferase</keyword>
<dbReference type="InterPro" id="IPR005490">
    <property type="entry name" value="LD_TPept_cat_dom"/>
</dbReference>